<dbReference type="GO" id="GO:0055085">
    <property type="term" value="P:transmembrane transport"/>
    <property type="evidence" value="ECO:0007669"/>
    <property type="project" value="UniProtKB-ARBA"/>
</dbReference>
<dbReference type="InterPro" id="IPR003593">
    <property type="entry name" value="AAA+_ATPase"/>
</dbReference>
<dbReference type="GO" id="GO:0015833">
    <property type="term" value="P:peptide transport"/>
    <property type="evidence" value="ECO:0007669"/>
    <property type="project" value="InterPro"/>
</dbReference>
<dbReference type="CDD" id="cd03257">
    <property type="entry name" value="ABC_NikE_OppD_transporters"/>
    <property type="match status" value="2"/>
</dbReference>
<organism evidence="8 9">
    <name type="scientific">Ferranicluibacter rubi</name>
    <dbReference type="NCBI Taxonomy" id="2715133"/>
    <lineage>
        <taxon>Bacteria</taxon>
        <taxon>Pseudomonadati</taxon>
        <taxon>Pseudomonadota</taxon>
        <taxon>Alphaproteobacteria</taxon>
        <taxon>Hyphomicrobiales</taxon>
        <taxon>Rhizobiaceae</taxon>
        <taxon>Ferranicluibacter</taxon>
    </lineage>
</organism>
<keyword evidence="4" id="KW-0547">Nucleotide-binding</keyword>
<keyword evidence="3" id="KW-0813">Transport</keyword>
<dbReference type="PROSITE" id="PS00211">
    <property type="entry name" value="ABC_TRANSPORTER_1"/>
    <property type="match status" value="2"/>
</dbReference>
<evidence type="ECO:0000313" key="8">
    <source>
        <dbReference type="EMBL" id="NHT76712.1"/>
    </source>
</evidence>
<feature type="domain" description="ABC transporter" evidence="7">
    <location>
        <begin position="525"/>
        <end position="774"/>
    </location>
</feature>
<feature type="compositionally biased region" description="Basic residues" evidence="6">
    <location>
        <begin position="166"/>
        <end position="182"/>
    </location>
</feature>
<comment type="similarity">
    <text evidence="2">Belongs to the ABC transporter superfamily.</text>
</comment>
<feature type="domain" description="ABC transporter" evidence="7">
    <location>
        <begin position="256"/>
        <end position="504"/>
    </location>
</feature>
<reference evidence="8" key="1">
    <citation type="submission" date="2020-03" db="EMBL/GenBank/DDBJ databases">
        <title>Ferranicluibacter endophyticum gen. nov., sp. nov., a new genus isolated from Rubus ulmifolius Schott. stem.</title>
        <authorList>
            <person name="Roca-Couso R."/>
            <person name="Flores-Felix J.D."/>
            <person name="Igual J.M."/>
            <person name="Rivas R."/>
        </authorList>
    </citation>
    <scope>NUCLEOTIDE SEQUENCE</scope>
    <source>
        <strain evidence="8">CRRU44</strain>
    </source>
</reference>
<dbReference type="PROSITE" id="PS50893">
    <property type="entry name" value="ABC_TRANSPORTER_2"/>
    <property type="match status" value="2"/>
</dbReference>
<evidence type="ECO:0000313" key="9">
    <source>
        <dbReference type="Proteomes" id="UP001155840"/>
    </source>
</evidence>
<dbReference type="PANTHER" id="PTHR43776">
    <property type="entry name" value="TRANSPORT ATP-BINDING PROTEIN"/>
    <property type="match status" value="1"/>
</dbReference>
<comment type="caution">
    <text evidence="8">The sequence shown here is derived from an EMBL/GenBank/DDBJ whole genome shotgun (WGS) entry which is preliminary data.</text>
</comment>
<evidence type="ECO:0000256" key="2">
    <source>
        <dbReference type="ARBA" id="ARBA00005417"/>
    </source>
</evidence>
<dbReference type="FunFam" id="3.40.50.300:FF:000016">
    <property type="entry name" value="Oligopeptide ABC transporter ATP-binding component"/>
    <property type="match status" value="1"/>
</dbReference>
<dbReference type="PANTHER" id="PTHR43776:SF7">
    <property type="entry name" value="D,D-DIPEPTIDE TRANSPORT ATP-BINDING PROTEIN DDPF-RELATED"/>
    <property type="match status" value="1"/>
</dbReference>
<protein>
    <submittedName>
        <fullName evidence="8">ABC transporter ATP-binding protein</fullName>
    </submittedName>
</protein>
<feature type="region of interest" description="Disordered" evidence="6">
    <location>
        <begin position="1"/>
        <end position="27"/>
    </location>
</feature>
<proteinExistence type="inferred from homology"/>
<dbReference type="AlphaFoldDB" id="A0AA44CD73"/>
<feature type="region of interest" description="Disordered" evidence="6">
    <location>
        <begin position="158"/>
        <end position="182"/>
    </location>
</feature>
<evidence type="ECO:0000256" key="5">
    <source>
        <dbReference type="ARBA" id="ARBA00022840"/>
    </source>
</evidence>
<comment type="subcellular location">
    <subcellularLocation>
        <location evidence="1">Cell inner membrane</location>
        <topology evidence="1">Peripheral membrane protein</topology>
    </subcellularLocation>
</comment>
<dbReference type="InterPro" id="IPR027417">
    <property type="entry name" value="P-loop_NTPase"/>
</dbReference>
<feature type="region of interest" description="Disordered" evidence="6">
    <location>
        <begin position="210"/>
        <end position="254"/>
    </location>
</feature>
<evidence type="ECO:0000256" key="4">
    <source>
        <dbReference type="ARBA" id="ARBA00022741"/>
    </source>
</evidence>
<evidence type="ECO:0000256" key="6">
    <source>
        <dbReference type="SAM" id="MobiDB-lite"/>
    </source>
</evidence>
<evidence type="ECO:0000256" key="3">
    <source>
        <dbReference type="ARBA" id="ARBA00022448"/>
    </source>
</evidence>
<dbReference type="Pfam" id="PF00005">
    <property type="entry name" value="ABC_tran"/>
    <property type="match status" value="2"/>
</dbReference>
<keyword evidence="9" id="KW-1185">Reference proteome</keyword>
<dbReference type="Gene3D" id="3.40.50.300">
    <property type="entry name" value="P-loop containing nucleotide triphosphate hydrolases"/>
    <property type="match status" value="2"/>
</dbReference>
<dbReference type="Proteomes" id="UP001155840">
    <property type="component" value="Unassembled WGS sequence"/>
</dbReference>
<dbReference type="Pfam" id="PF08352">
    <property type="entry name" value="oligo_HPY"/>
    <property type="match status" value="2"/>
</dbReference>
<dbReference type="InterPro" id="IPR013563">
    <property type="entry name" value="Oligopep_ABC_C"/>
</dbReference>
<sequence length="797" mass="86784">MAHGGTAQPAATVSRISGGHRHARPRSCCWSRPWKPRNARGRLQRRCFRGRFGQRHRAGGRVSRRGNRRRAHALYRILPDHSRVPPDDHDRRDLFSHTLDGHSCDRLDGLAAHRPRRARRGAFASPTGLGAGRAGERFVPHSHRAPACPAQCPAADRGPVVASSGQRHHDRVRHQFPRARQSRRRVLGLPAGVRTHGLQRQLVAVDASGPCHFPHRARLQSGGRRTGTLARSEAEPESRPVTQTQTQTQPRPSPLVSIENIDIALPAGSDRKFAVSGATISIDRGEVLCIVGESGSGKSVLASAIAGLLPGDGLQVTKGRLLFDGQDVLSLNEPQLRRLRGARIGFIFQEPMTALNPLLTVGRQLAEALEAHGHPASPARIGELFSAMQLPEPETIGRRYPHELSGGQRQRVAIAMAMACGPDLLIADEPTTALDVTTQAEILKLILALRVSHKLAVLFITHDFGVVREIADRVAVMQNGEIIEVGNARSVLDTPQQPYTRRLLAAVPTLDALRRPSLTDRVALLELDGIEKTHAARRGFFAAKGRSVIALDGVDLELREGETLALVGESGSGKSTLGQVITGLIERDAGHFRLFGDDIARAGDLFTSQRRPAVQMVFQDPQSSLNPRHDVRRILTEPVLRAGLSKAEAHARMAMLLARVGLDASVADRKPHAFSGGQRQRIGLARALMHQPRLLVADEPVSALDVSVQAQVLDLLAELQRDLGLAMLFITHDLRVAAKVADRIAVMQQGRIVEAAATDDLLHRPQSAYARALLAAIPGRAHEADFPHLKRLQRDTA</sequence>
<dbReference type="GO" id="GO:0005886">
    <property type="term" value="C:plasma membrane"/>
    <property type="evidence" value="ECO:0007669"/>
    <property type="project" value="UniProtKB-SubCell"/>
</dbReference>
<dbReference type="SUPFAM" id="SSF52540">
    <property type="entry name" value="P-loop containing nucleoside triphosphate hydrolases"/>
    <property type="match status" value="2"/>
</dbReference>
<dbReference type="SMART" id="SM00382">
    <property type="entry name" value="AAA"/>
    <property type="match status" value="2"/>
</dbReference>
<name>A0AA44CD73_9HYPH</name>
<dbReference type="InterPro" id="IPR003439">
    <property type="entry name" value="ABC_transporter-like_ATP-bd"/>
</dbReference>
<dbReference type="InterPro" id="IPR017871">
    <property type="entry name" value="ABC_transporter-like_CS"/>
</dbReference>
<keyword evidence="5 8" id="KW-0067">ATP-binding</keyword>
<dbReference type="GO" id="GO:0005524">
    <property type="term" value="F:ATP binding"/>
    <property type="evidence" value="ECO:0007669"/>
    <property type="project" value="UniProtKB-KW"/>
</dbReference>
<dbReference type="GO" id="GO:0016887">
    <property type="term" value="F:ATP hydrolysis activity"/>
    <property type="evidence" value="ECO:0007669"/>
    <property type="project" value="InterPro"/>
</dbReference>
<evidence type="ECO:0000259" key="7">
    <source>
        <dbReference type="PROSITE" id="PS50893"/>
    </source>
</evidence>
<gene>
    <name evidence="8" type="ORF">G8E10_13270</name>
</gene>
<dbReference type="NCBIfam" id="NF008453">
    <property type="entry name" value="PRK11308.1"/>
    <property type="match status" value="2"/>
</dbReference>
<evidence type="ECO:0000256" key="1">
    <source>
        <dbReference type="ARBA" id="ARBA00004417"/>
    </source>
</evidence>
<dbReference type="NCBIfam" id="NF007739">
    <property type="entry name" value="PRK10419.1"/>
    <property type="match status" value="2"/>
</dbReference>
<dbReference type="EMBL" id="JAANCM010000006">
    <property type="protein sequence ID" value="NHT76712.1"/>
    <property type="molecule type" value="Genomic_DNA"/>
</dbReference>
<dbReference type="InterPro" id="IPR050319">
    <property type="entry name" value="ABC_transp_ATP-bind"/>
</dbReference>
<accession>A0AA44CD73</accession>